<sequence length="188" mass="20852">MLPSLPGLRPLRAPRHLSDRAGPRGEGGRADLGPVEDAREGQTDRDPLREMGPHRLHQVAREHILHRAEFGEFARPLGLAHRQVGARVPALQHRLRAWREAVGDKLDRQIRLPNVGQRLGRVAQQGVVGIRPIRDRQDRRDGEADRIAGMGEGPHGGEPVGERRGAALVMRRRGGVDRETSSRAAVMR</sequence>
<feature type="region of interest" description="Disordered" evidence="1">
    <location>
        <begin position="135"/>
        <end position="162"/>
    </location>
</feature>
<evidence type="ECO:0000256" key="1">
    <source>
        <dbReference type="SAM" id="MobiDB-lite"/>
    </source>
</evidence>
<reference evidence="2 3" key="1">
    <citation type="journal article" date="2023" name="PLoS ONE">
        <title>Complete genome assembly of Hawai'i environmental nontuberculous mycobacteria reveals unexpected co-isolation with methylobacteria.</title>
        <authorList>
            <person name="Hendrix J."/>
            <person name="Epperson L.E."/>
            <person name="Tong E.I."/>
            <person name="Chan Y.L."/>
            <person name="Hasan N.A."/>
            <person name="Dawrs S.N."/>
            <person name="Norton G.J."/>
            <person name="Virdi R."/>
            <person name="Crooks J.L."/>
            <person name="Chan E.D."/>
            <person name="Honda J.R."/>
            <person name="Strong M."/>
        </authorList>
    </citation>
    <scope>NUCLEOTIDE SEQUENCE [LARGE SCALE GENOMIC DNA]</scope>
    <source>
        <strain evidence="2 3">NJH_HI01</strain>
    </source>
</reference>
<gene>
    <name evidence="2" type="ORF">PUR21_17090</name>
</gene>
<feature type="compositionally biased region" description="Basic and acidic residues" evidence="1">
    <location>
        <begin position="36"/>
        <end position="53"/>
    </location>
</feature>
<dbReference type="Proteomes" id="UP001404845">
    <property type="component" value="Unassembled WGS sequence"/>
</dbReference>
<accession>A0ABU9ZDE9</accession>
<feature type="region of interest" description="Disordered" evidence="1">
    <location>
        <begin position="1"/>
        <end position="53"/>
    </location>
</feature>
<dbReference type="EMBL" id="JAQYXL010000001">
    <property type="protein sequence ID" value="MEN3229334.1"/>
    <property type="molecule type" value="Genomic_DNA"/>
</dbReference>
<feature type="compositionally biased region" description="Basic and acidic residues" evidence="1">
    <location>
        <begin position="16"/>
        <end position="29"/>
    </location>
</feature>
<evidence type="ECO:0000313" key="2">
    <source>
        <dbReference type="EMBL" id="MEN3229334.1"/>
    </source>
</evidence>
<protein>
    <submittedName>
        <fullName evidence="2">Uncharacterized protein</fullName>
    </submittedName>
</protein>
<feature type="compositionally biased region" description="Basic and acidic residues" evidence="1">
    <location>
        <begin position="135"/>
        <end position="146"/>
    </location>
</feature>
<evidence type="ECO:0000313" key="3">
    <source>
        <dbReference type="Proteomes" id="UP001404845"/>
    </source>
</evidence>
<feature type="compositionally biased region" description="Gly residues" evidence="1">
    <location>
        <begin position="150"/>
        <end position="159"/>
    </location>
</feature>
<keyword evidence="3" id="KW-1185">Reference proteome</keyword>
<comment type="caution">
    <text evidence="2">The sequence shown here is derived from an EMBL/GenBank/DDBJ whole genome shotgun (WGS) entry which is preliminary data.</text>
</comment>
<name>A0ABU9ZDE9_9HYPH</name>
<proteinExistence type="predicted"/>
<organism evidence="2 3">
    <name type="scientific">Methylorubrum rhodesianum</name>
    <dbReference type="NCBI Taxonomy" id="29427"/>
    <lineage>
        <taxon>Bacteria</taxon>
        <taxon>Pseudomonadati</taxon>
        <taxon>Pseudomonadota</taxon>
        <taxon>Alphaproteobacteria</taxon>
        <taxon>Hyphomicrobiales</taxon>
        <taxon>Methylobacteriaceae</taxon>
        <taxon>Methylorubrum</taxon>
    </lineage>
</organism>